<dbReference type="KEGG" id="csem:103387924"/>
<dbReference type="PANTHER" id="PTHR20859:SF53">
    <property type="entry name" value="INTERLEUKIN-22 RECEPTOR SUBUNIT ALPHA-1"/>
    <property type="match status" value="1"/>
</dbReference>
<keyword evidence="2" id="KW-0812">Transmembrane</keyword>
<feature type="chain" id="PRO_5018332290" evidence="3">
    <location>
        <begin position="23"/>
        <end position="584"/>
    </location>
</feature>
<dbReference type="InterPro" id="IPR013783">
    <property type="entry name" value="Ig-like_fold"/>
</dbReference>
<name>A0A3P8WYF1_CYNSE</name>
<dbReference type="OMA" id="FCYACLS"/>
<feature type="compositionally biased region" description="Basic and acidic residues" evidence="1">
    <location>
        <begin position="554"/>
        <end position="566"/>
    </location>
</feature>
<reference evidence="6" key="3">
    <citation type="submission" date="2025-09" db="UniProtKB">
        <authorList>
            <consortium name="Ensembl"/>
        </authorList>
    </citation>
    <scope>IDENTIFICATION</scope>
</reference>
<dbReference type="Gene3D" id="2.60.40.10">
    <property type="entry name" value="Immunoglobulins"/>
    <property type="match status" value="1"/>
</dbReference>
<keyword evidence="2" id="KW-0472">Membrane</keyword>
<dbReference type="GO" id="GO:0005886">
    <property type="term" value="C:plasma membrane"/>
    <property type="evidence" value="ECO:0007669"/>
    <property type="project" value="TreeGrafter"/>
</dbReference>
<proteinExistence type="predicted"/>
<evidence type="ECO:0000256" key="1">
    <source>
        <dbReference type="SAM" id="MobiDB-lite"/>
    </source>
</evidence>
<feature type="signal peptide" evidence="3">
    <location>
        <begin position="1"/>
        <end position="22"/>
    </location>
</feature>
<dbReference type="STRING" id="244447.ENSCSEP00000031602"/>
<reference evidence="6 7" key="1">
    <citation type="journal article" date="2014" name="Nat. Genet.">
        <title>Whole-genome sequence of a flatfish provides insights into ZW sex chromosome evolution and adaptation to a benthic lifestyle.</title>
        <authorList>
            <person name="Chen S."/>
            <person name="Zhang G."/>
            <person name="Shao C."/>
            <person name="Huang Q."/>
            <person name="Liu G."/>
            <person name="Zhang P."/>
            <person name="Song W."/>
            <person name="An N."/>
            <person name="Chalopin D."/>
            <person name="Volff J.N."/>
            <person name="Hong Y."/>
            <person name="Li Q."/>
            <person name="Sha Z."/>
            <person name="Zhou H."/>
            <person name="Xie M."/>
            <person name="Yu Q."/>
            <person name="Liu Y."/>
            <person name="Xiang H."/>
            <person name="Wang N."/>
            <person name="Wu K."/>
            <person name="Yang C."/>
            <person name="Zhou Q."/>
            <person name="Liao X."/>
            <person name="Yang L."/>
            <person name="Hu Q."/>
            <person name="Zhang J."/>
            <person name="Meng L."/>
            <person name="Jin L."/>
            <person name="Tian Y."/>
            <person name="Lian J."/>
            <person name="Yang J."/>
            <person name="Miao G."/>
            <person name="Liu S."/>
            <person name="Liang Z."/>
            <person name="Yan F."/>
            <person name="Li Y."/>
            <person name="Sun B."/>
            <person name="Zhang H."/>
            <person name="Zhang J."/>
            <person name="Zhu Y."/>
            <person name="Du M."/>
            <person name="Zhao Y."/>
            <person name="Schartl M."/>
            <person name="Tang Q."/>
            <person name="Wang J."/>
        </authorList>
    </citation>
    <scope>NUCLEOTIDE SEQUENCE</scope>
</reference>
<keyword evidence="7" id="KW-1185">Reference proteome</keyword>
<dbReference type="PANTHER" id="PTHR20859">
    <property type="entry name" value="INTERFERON/INTERLEUKIN RECEPTOR"/>
    <property type="match status" value="1"/>
</dbReference>
<feature type="region of interest" description="Disordered" evidence="1">
    <location>
        <begin position="550"/>
        <end position="573"/>
    </location>
</feature>
<dbReference type="GO" id="GO:0004896">
    <property type="term" value="F:cytokine receptor activity"/>
    <property type="evidence" value="ECO:0007669"/>
    <property type="project" value="TreeGrafter"/>
</dbReference>
<dbReference type="Pfam" id="PF09294">
    <property type="entry name" value="Interfer-bind"/>
    <property type="match status" value="1"/>
</dbReference>
<dbReference type="InterPro" id="IPR036116">
    <property type="entry name" value="FN3_sf"/>
</dbReference>
<feature type="domain" description="Interferon/interleukin receptor" evidence="5">
    <location>
        <begin position="122"/>
        <end position="226"/>
    </location>
</feature>
<dbReference type="GeneID" id="103387924"/>
<feature type="domain" description="Fibronectin type-III" evidence="4">
    <location>
        <begin position="9"/>
        <end position="102"/>
    </location>
</feature>
<dbReference type="InParanoid" id="A0A3P8WYF1"/>
<dbReference type="GeneTree" id="ENSGT00940000174221"/>
<dbReference type="OrthoDB" id="9936265at2759"/>
<feature type="transmembrane region" description="Helical" evidence="2">
    <location>
        <begin position="235"/>
        <end position="258"/>
    </location>
</feature>
<accession>A0A3P8WYF1</accession>
<sequence>MNVWSLDIIVLLLFCYARLSTATANGTVTFFSKNFTNVLHWDAAEPKYPEEKLLYSVQYYSHGRDTDGHLQIKKECQNITALSCDLTAETPSLPHVTYHAVVSVNGRELGRTRTRFNPMAHTILGPPTLSKRTTGSTLIVNVTLPLGPNGVSVADIIKESKDGPLKTIIVYTLKITEPKWATLVHETHTAHFVINLKKQTKYCGHVIYAPSSEWGRPESESAPFCVILPDHPLGMLPWLSSVVAFLVISITVTVALTCNYVKGVKKVRLPDSIARIFKDPGPVLQADSSIIISKVMVSLPNDQTPYAAIQFKPKEPAVKSGDYSPQDIPWQGSRESFGTNLFHPTLNGLDVSGQSSDTYGAVAAQMPAEEAEDRETCTVSLVTGRDSRGENGNSPQSMSPRDAPTPHLDESDGNPAAPLLLSTVRDDNGQLVLPSLASLLQCSTGDALSPLLSDIDGKKPGPSLSTVQSFDHSEWSDSGCDDSSVTTPTLEFCNTHYAAAQPTVSHYSPQQSLNTESNTGYKQNWMPEILHGGGDDHSFENSKINNHWTWTEPGKQDHEENTDRGETQSTQIPLENWMVQIHDS</sequence>
<protein>
    <submittedName>
        <fullName evidence="6">Uncharacterized LOC103387924</fullName>
    </submittedName>
</protein>
<dbReference type="RefSeq" id="XP_008320951.1">
    <property type="nucleotide sequence ID" value="XM_008322729.3"/>
</dbReference>
<dbReference type="CTD" id="163702"/>
<dbReference type="Pfam" id="PF01108">
    <property type="entry name" value="Tissue_fac"/>
    <property type="match status" value="1"/>
</dbReference>
<evidence type="ECO:0000313" key="6">
    <source>
        <dbReference type="Ensembl" id="ENSCSEP00000031602.1"/>
    </source>
</evidence>
<evidence type="ECO:0000256" key="2">
    <source>
        <dbReference type="SAM" id="Phobius"/>
    </source>
</evidence>
<evidence type="ECO:0000256" key="3">
    <source>
        <dbReference type="SAM" id="SignalP"/>
    </source>
</evidence>
<dbReference type="InterPro" id="IPR050650">
    <property type="entry name" value="Type-II_Cytokine-TF_Rcpt"/>
</dbReference>
<evidence type="ECO:0000313" key="7">
    <source>
        <dbReference type="Proteomes" id="UP000265120"/>
    </source>
</evidence>
<dbReference type="AlphaFoldDB" id="A0A3P8WYF1"/>
<dbReference type="Ensembl" id="ENSCSET00000032012.1">
    <property type="protein sequence ID" value="ENSCSEP00000031602.1"/>
    <property type="gene ID" value="ENSCSEG00000020244.1"/>
</dbReference>
<evidence type="ECO:0000259" key="5">
    <source>
        <dbReference type="Pfam" id="PF09294"/>
    </source>
</evidence>
<keyword evidence="2" id="KW-1133">Transmembrane helix</keyword>
<feature type="region of interest" description="Disordered" evidence="1">
    <location>
        <begin position="365"/>
        <end position="420"/>
    </location>
</feature>
<dbReference type="SUPFAM" id="SSF49265">
    <property type="entry name" value="Fibronectin type III"/>
    <property type="match status" value="2"/>
</dbReference>
<reference evidence="6" key="2">
    <citation type="submission" date="2025-08" db="UniProtKB">
        <authorList>
            <consortium name="Ensembl"/>
        </authorList>
    </citation>
    <scope>IDENTIFICATION</scope>
</reference>
<evidence type="ECO:0000259" key="4">
    <source>
        <dbReference type="Pfam" id="PF01108"/>
    </source>
</evidence>
<dbReference type="InterPro" id="IPR003961">
    <property type="entry name" value="FN3_dom"/>
</dbReference>
<feature type="compositionally biased region" description="Polar residues" evidence="1">
    <location>
        <begin position="390"/>
        <end position="399"/>
    </location>
</feature>
<organism evidence="6 7">
    <name type="scientific">Cynoglossus semilaevis</name>
    <name type="common">Tongue sole</name>
    <dbReference type="NCBI Taxonomy" id="244447"/>
    <lineage>
        <taxon>Eukaryota</taxon>
        <taxon>Metazoa</taxon>
        <taxon>Chordata</taxon>
        <taxon>Craniata</taxon>
        <taxon>Vertebrata</taxon>
        <taxon>Euteleostomi</taxon>
        <taxon>Actinopterygii</taxon>
        <taxon>Neopterygii</taxon>
        <taxon>Teleostei</taxon>
        <taxon>Neoteleostei</taxon>
        <taxon>Acanthomorphata</taxon>
        <taxon>Carangaria</taxon>
        <taxon>Pleuronectiformes</taxon>
        <taxon>Pleuronectoidei</taxon>
        <taxon>Cynoglossidae</taxon>
        <taxon>Cynoglossinae</taxon>
        <taxon>Cynoglossus</taxon>
    </lineage>
</organism>
<dbReference type="InterPro" id="IPR015373">
    <property type="entry name" value="Interferon/interleukin_rcp_dom"/>
</dbReference>
<dbReference type="Proteomes" id="UP000265120">
    <property type="component" value="Chromosome 13"/>
</dbReference>
<keyword evidence="3" id="KW-0732">Signal</keyword>